<accession>A0AAW0FPW9</accession>
<organism evidence="1 2">
    <name type="scientific">Cerrena zonata</name>
    <dbReference type="NCBI Taxonomy" id="2478898"/>
    <lineage>
        <taxon>Eukaryota</taxon>
        <taxon>Fungi</taxon>
        <taxon>Dikarya</taxon>
        <taxon>Basidiomycota</taxon>
        <taxon>Agaricomycotina</taxon>
        <taxon>Agaricomycetes</taxon>
        <taxon>Polyporales</taxon>
        <taxon>Cerrenaceae</taxon>
        <taxon>Cerrena</taxon>
    </lineage>
</organism>
<name>A0AAW0FPW9_9APHY</name>
<dbReference type="AlphaFoldDB" id="A0AAW0FPW9"/>
<dbReference type="EMBL" id="JASBNA010000040">
    <property type="protein sequence ID" value="KAK7681629.1"/>
    <property type="molecule type" value="Genomic_DNA"/>
</dbReference>
<protein>
    <submittedName>
        <fullName evidence="1">Uncharacterized protein</fullName>
    </submittedName>
</protein>
<dbReference type="Proteomes" id="UP001385951">
    <property type="component" value="Unassembled WGS sequence"/>
</dbReference>
<keyword evidence="2" id="KW-1185">Reference proteome</keyword>
<sequence length="100" mass="10720">MSAKCVLIGEFTELEYIGQGPYTKAVLAMIIARRNPNAGFTSDTIGTLGRCIASGVVPVLATVSQAVPIESTLHFQSFNILSAVMFSSHVRLSPELCNIF</sequence>
<reference evidence="1 2" key="1">
    <citation type="submission" date="2022-09" db="EMBL/GenBank/DDBJ databases">
        <authorList>
            <person name="Palmer J.M."/>
        </authorList>
    </citation>
    <scope>NUCLEOTIDE SEQUENCE [LARGE SCALE GENOMIC DNA]</scope>
    <source>
        <strain evidence="1 2">DSM 7382</strain>
    </source>
</reference>
<evidence type="ECO:0000313" key="1">
    <source>
        <dbReference type="EMBL" id="KAK7681629.1"/>
    </source>
</evidence>
<evidence type="ECO:0000313" key="2">
    <source>
        <dbReference type="Proteomes" id="UP001385951"/>
    </source>
</evidence>
<comment type="caution">
    <text evidence="1">The sequence shown here is derived from an EMBL/GenBank/DDBJ whole genome shotgun (WGS) entry which is preliminary data.</text>
</comment>
<gene>
    <name evidence="1" type="ORF">QCA50_015363</name>
</gene>
<proteinExistence type="predicted"/>